<proteinExistence type="predicted"/>
<comment type="caution">
    <text evidence="2">The sequence shown here is derived from an EMBL/GenBank/DDBJ whole genome shotgun (WGS) entry which is preliminary data.</text>
</comment>
<dbReference type="AlphaFoldDB" id="A0A933L546"/>
<evidence type="ECO:0000256" key="1">
    <source>
        <dbReference type="SAM" id="SignalP"/>
    </source>
</evidence>
<keyword evidence="1" id="KW-0732">Signal</keyword>
<feature type="signal peptide" evidence="1">
    <location>
        <begin position="1"/>
        <end position="19"/>
    </location>
</feature>
<reference evidence="2" key="1">
    <citation type="submission" date="2020-07" db="EMBL/GenBank/DDBJ databases">
        <title>Huge and variable diversity of episymbiotic CPR bacteria and DPANN archaea in groundwater ecosystems.</title>
        <authorList>
            <person name="He C.Y."/>
            <person name="Keren R."/>
            <person name="Whittaker M."/>
            <person name="Farag I.F."/>
            <person name="Doudna J."/>
            <person name="Cate J.H.D."/>
            <person name="Banfield J.F."/>
        </authorList>
    </citation>
    <scope>NUCLEOTIDE SEQUENCE</scope>
    <source>
        <strain evidence="2">NC_groundwater_1586_Pr3_B-0.1um_66_15</strain>
    </source>
</reference>
<organism evidence="2 3">
    <name type="scientific">Devosia nanyangense</name>
    <dbReference type="NCBI Taxonomy" id="1228055"/>
    <lineage>
        <taxon>Bacteria</taxon>
        <taxon>Pseudomonadati</taxon>
        <taxon>Pseudomonadota</taxon>
        <taxon>Alphaproteobacteria</taxon>
        <taxon>Hyphomicrobiales</taxon>
        <taxon>Devosiaceae</taxon>
        <taxon>Devosia</taxon>
    </lineage>
</organism>
<name>A0A933L546_9HYPH</name>
<dbReference type="Proteomes" id="UP000782610">
    <property type="component" value="Unassembled WGS sequence"/>
</dbReference>
<accession>A0A933L546</accession>
<evidence type="ECO:0000313" key="3">
    <source>
        <dbReference type="Proteomes" id="UP000782610"/>
    </source>
</evidence>
<sequence length="127" mass="13263">MKRLIVSAAFAALAAPAMAGGGFMCSGEGVEAMFPLGGGAGFSLLEAEIRAKGKIWSTVARPDVIEIAVSQAFSGNHRIAFDLTDPNMQQVVAEIRLFWTEEESDPVFGGTLKMPGEGAWAIACDAG</sequence>
<gene>
    <name evidence="2" type="ORF">HY834_12235</name>
</gene>
<feature type="chain" id="PRO_5036759754" evidence="1">
    <location>
        <begin position="20"/>
        <end position="127"/>
    </location>
</feature>
<dbReference type="EMBL" id="JACRAF010000033">
    <property type="protein sequence ID" value="MBI4922510.1"/>
    <property type="molecule type" value="Genomic_DNA"/>
</dbReference>
<protein>
    <submittedName>
        <fullName evidence="2">Uncharacterized protein</fullName>
    </submittedName>
</protein>
<evidence type="ECO:0000313" key="2">
    <source>
        <dbReference type="EMBL" id="MBI4922510.1"/>
    </source>
</evidence>